<feature type="transmembrane region" description="Helical" evidence="1">
    <location>
        <begin position="178"/>
        <end position="196"/>
    </location>
</feature>
<feature type="transmembrane region" description="Helical" evidence="1">
    <location>
        <begin position="231"/>
        <end position="253"/>
    </location>
</feature>
<accession>A0A3S5ESW2</accession>
<feature type="transmembrane region" description="Helical" evidence="1">
    <location>
        <begin position="30"/>
        <end position="51"/>
    </location>
</feature>
<dbReference type="AlphaFoldDB" id="A0A3S5ESW2"/>
<evidence type="ECO:0000313" key="3">
    <source>
        <dbReference type="Proteomes" id="UP000273044"/>
    </source>
</evidence>
<feature type="transmembrane region" description="Helical" evidence="1">
    <location>
        <begin position="151"/>
        <end position="173"/>
    </location>
</feature>
<proteinExistence type="predicted"/>
<dbReference type="Proteomes" id="UP000273044">
    <property type="component" value="Chromosome"/>
</dbReference>
<keyword evidence="1" id="KW-1133">Transmembrane helix</keyword>
<keyword evidence="1" id="KW-0812">Transmembrane</keyword>
<dbReference type="GeneID" id="64408195"/>
<protein>
    <submittedName>
        <fullName evidence="2">ABC-type transport system involved in multi-copper enzyme maturation, permease component</fullName>
    </submittedName>
</protein>
<organism evidence="2 3">
    <name type="scientific">Arachnia propionica</name>
    <dbReference type="NCBI Taxonomy" id="1750"/>
    <lineage>
        <taxon>Bacteria</taxon>
        <taxon>Bacillati</taxon>
        <taxon>Actinomycetota</taxon>
        <taxon>Actinomycetes</taxon>
        <taxon>Propionibacteriales</taxon>
        <taxon>Propionibacteriaceae</taxon>
        <taxon>Arachnia</taxon>
    </lineage>
</organism>
<feature type="transmembrane region" description="Helical" evidence="1">
    <location>
        <begin position="105"/>
        <end position="131"/>
    </location>
</feature>
<dbReference type="EMBL" id="LR134406">
    <property type="protein sequence ID" value="VEH71453.1"/>
    <property type="molecule type" value="Genomic_DNA"/>
</dbReference>
<sequence>MTAITTPTQVRFGNLVKAESRKYVNTRATLTLSFLTAAVLAVVTIGAIVAYPDLTKVATGTNLQFLPLAMTSILTAIIVILPVTSEWTQRGVLTTFVVEPRRERVVAAKALVTLGVVLTVWLAIQLSWAVFNAAGAAAHGLEASWEFHWTRWLGGIEVLLLDATMAFALALLLRNTALAVAVFVAGPVILGTLSQFGELPAKIAAWIRTPGVSLQTILSAQTGGQTPDATLWGQFTVGVVVWIVVPLAIGLWLNHRAEAN</sequence>
<gene>
    <name evidence="2" type="ORF">NCTC12967_02775</name>
</gene>
<feature type="transmembrane region" description="Helical" evidence="1">
    <location>
        <begin position="63"/>
        <end position="84"/>
    </location>
</feature>
<evidence type="ECO:0000313" key="2">
    <source>
        <dbReference type="EMBL" id="VEH71453.1"/>
    </source>
</evidence>
<keyword evidence="1" id="KW-0472">Membrane</keyword>
<reference evidence="2 3" key="1">
    <citation type="submission" date="2018-12" db="EMBL/GenBank/DDBJ databases">
        <authorList>
            <consortium name="Pathogen Informatics"/>
        </authorList>
    </citation>
    <scope>NUCLEOTIDE SEQUENCE [LARGE SCALE GENOMIC DNA]</scope>
    <source>
        <strain evidence="2 3">NCTC12967</strain>
    </source>
</reference>
<dbReference type="RefSeq" id="WP_061787613.1">
    <property type="nucleotide sequence ID" value="NZ_CP072386.1"/>
</dbReference>
<evidence type="ECO:0000256" key="1">
    <source>
        <dbReference type="SAM" id="Phobius"/>
    </source>
</evidence>
<keyword evidence="3" id="KW-1185">Reference proteome</keyword>
<name>A0A3S5ESW2_9ACTN</name>